<organism evidence="2 3">
    <name type="scientific">Streptodolium elevatio</name>
    <dbReference type="NCBI Taxonomy" id="3157996"/>
    <lineage>
        <taxon>Bacteria</taxon>
        <taxon>Bacillati</taxon>
        <taxon>Actinomycetota</taxon>
        <taxon>Actinomycetes</taxon>
        <taxon>Kitasatosporales</taxon>
        <taxon>Streptomycetaceae</taxon>
        <taxon>Streptodolium</taxon>
    </lineage>
</organism>
<proteinExistence type="predicted"/>
<dbReference type="SUPFAM" id="SSF47240">
    <property type="entry name" value="Ferritin-like"/>
    <property type="match status" value="1"/>
</dbReference>
<accession>A0ABV3DQ87</accession>
<dbReference type="PROSITE" id="PS00818">
    <property type="entry name" value="DPS_1"/>
    <property type="match status" value="1"/>
</dbReference>
<reference evidence="2 3" key="1">
    <citation type="submission" date="2024-06" db="EMBL/GenBank/DDBJ databases">
        <title>The Natural Products Discovery Center: Release of the First 8490 Sequenced Strains for Exploring Actinobacteria Biosynthetic Diversity.</title>
        <authorList>
            <person name="Kalkreuter E."/>
            <person name="Kautsar S.A."/>
            <person name="Yang D."/>
            <person name="Bader C.D."/>
            <person name="Teijaro C.N."/>
            <person name="Fluegel L."/>
            <person name="Davis C.M."/>
            <person name="Simpson J.R."/>
            <person name="Lauterbach L."/>
            <person name="Steele A.D."/>
            <person name="Gui C."/>
            <person name="Meng S."/>
            <person name="Li G."/>
            <person name="Viehrig K."/>
            <person name="Ye F."/>
            <person name="Su P."/>
            <person name="Kiefer A.F."/>
            <person name="Nichols A."/>
            <person name="Cepeda A.J."/>
            <person name="Yan W."/>
            <person name="Fan B."/>
            <person name="Jiang Y."/>
            <person name="Adhikari A."/>
            <person name="Zheng C.-J."/>
            <person name="Schuster L."/>
            <person name="Cowan T.M."/>
            <person name="Smanski M.J."/>
            <person name="Chevrette M.G."/>
            <person name="De Carvalho L.P.S."/>
            <person name="Shen B."/>
        </authorList>
    </citation>
    <scope>NUCLEOTIDE SEQUENCE [LARGE SCALE GENOMIC DNA]</scope>
    <source>
        <strain evidence="2 3">NPDC048946</strain>
    </source>
</reference>
<dbReference type="InterPro" id="IPR012347">
    <property type="entry name" value="Ferritin-like"/>
</dbReference>
<dbReference type="Proteomes" id="UP001551482">
    <property type="component" value="Unassembled WGS sequence"/>
</dbReference>
<keyword evidence="3" id="KW-1185">Reference proteome</keyword>
<evidence type="ECO:0000313" key="3">
    <source>
        <dbReference type="Proteomes" id="UP001551482"/>
    </source>
</evidence>
<dbReference type="Gene3D" id="1.20.1260.10">
    <property type="match status" value="1"/>
</dbReference>
<evidence type="ECO:0000256" key="1">
    <source>
        <dbReference type="SAM" id="MobiDB-lite"/>
    </source>
</evidence>
<gene>
    <name evidence="2" type="ORF">AB0C36_30960</name>
</gene>
<protein>
    <submittedName>
        <fullName evidence="2">Ferritin-like domain-containing protein</fullName>
    </submittedName>
</protein>
<dbReference type="InterPro" id="IPR023188">
    <property type="entry name" value="DPS_DNA-bd_CS"/>
</dbReference>
<sequence length="120" mass="12808">MQAAPADMLDLSMTTKQAHWSIHGRGLFAVHTHLDEIAARARDLDDDLAERAAAGGRRGTRAHRRVGVVEVRGGDLVPQPRHNTAARRPACAGTSRTRPARAPAVAGGWRSPPCPAGLPR</sequence>
<name>A0ABV3DQ87_9ACTN</name>
<comment type="caution">
    <text evidence="2">The sequence shown here is derived from an EMBL/GenBank/DDBJ whole genome shotgun (WGS) entry which is preliminary data.</text>
</comment>
<evidence type="ECO:0000313" key="2">
    <source>
        <dbReference type="EMBL" id="MEU8137918.1"/>
    </source>
</evidence>
<dbReference type="InterPro" id="IPR009078">
    <property type="entry name" value="Ferritin-like_SF"/>
</dbReference>
<dbReference type="EMBL" id="JBEZFP010000104">
    <property type="protein sequence ID" value="MEU8137918.1"/>
    <property type="molecule type" value="Genomic_DNA"/>
</dbReference>
<feature type="region of interest" description="Disordered" evidence="1">
    <location>
        <begin position="70"/>
        <end position="120"/>
    </location>
</feature>